<dbReference type="EMBL" id="BMOK01000013">
    <property type="protein sequence ID" value="GGL60766.1"/>
    <property type="molecule type" value="Genomic_DNA"/>
</dbReference>
<dbReference type="AlphaFoldDB" id="A0A917S5S7"/>
<feature type="domain" description="HTH tetR-type" evidence="5">
    <location>
        <begin position="4"/>
        <end position="64"/>
    </location>
</feature>
<accession>A0A917S5S7</accession>
<keyword evidence="2 4" id="KW-0238">DNA-binding</keyword>
<keyword evidence="7" id="KW-1185">Reference proteome</keyword>
<protein>
    <submittedName>
        <fullName evidence="6">TetR family transcriptional regulator</fullName>
    </submittedName>
</protein>
<dbReference type="Pfam" id="PF13305">
    <property type="entry name" value="TetR_C_33"/>
    <property type="match status" value="1"/>
</dbReference>
<dbReference type="Gene3D" id="1.10.10.60">
    <property type="entry name" value="Homeodomain-like"/>
    <property type="match status" value="1"/>
</dbReference>
<comment type="caution">
    <text evidence="6">The sequence shown here is derived from an EMBL/GenBank/DDBJ whole genome shotgun (WGS) entry which is preliminary data.</text>
</comment>
<keyword evidence="3" id="KW-0804">Transcription</keyword>
<evidence type="ECO:0000313" key="7">
    <source>
        <dbReference type="Proteomes" id="UP000654670"/>
    </source>
</evidence>
<evidence type="ECO:0000259" key="5">
    <source>
        <dbReference type="PROSITE" id="PS50977"/>
    </source>
</evidence>
<evidence type="ECO:0000256" key="1">
    <source>
        <dbReference type="ARBA" id="ARBA00023015"/>
    </source>
</evidence>
<evidence type="ECO:0000313" key="6">
    <source>
        <dbReference type="EMBL" id="GGL60766.1"/>
    </source>
</evidence>
<dbReference type="PROSITE" id="PS50977">
    <property type="entry name" value="HTH_TETR_2"/>
    <property type="match status" value="1"/>
</dbReference>
<dbReference type="InterPro" id="IPR001647">
    <property type="entry name" value="HTH_TetR"/>
</dbReference>
<reference evidence="6" key="2">
    <citation type="submission" date="2020-09" db="EMBL/GenBank/DDBJ databases">
        <authorList>
            <person name="Sun Q."/>
            <person name="Ohkuma M."/>
        </authorList>
    </citation>
    <scope>NUCLEOTIDE SEQUENCE</scope>
    <source>
        <strain evidence="6">JCM 15325</strain>
    </source>
</reference>
<sequence>MREKVTRQAILQISEKIVNQEGYEALTLARVAKALEIKTPSLYNHISSLNDLRKALALHALKQLYHEIMTAAVGKSGEEALKAIGFAYIHLMKDNPGLYSATLSALDPQDTEINQMSSDTIAIILRVLEPYHLSEEKAIHFVRGLRALSYGFSTLERQGGFNIDVPLNESISIAFDIFIKGMIATLKK</sequence>
<evidence type="ECO:0000256" key="2">
    <source>
        <dbReference type="ARBA" id="ARBA00023125"/>
    </source>
</evidence>
<gene>
    <name evidence="6" type="ORF">GCM10007968_25920</name>
</gene>
<evidence type="ECO:0000256" key="4">
    <source>
        <dbReference type="PROSITE-ProRule" id="PRU00335"/>
    </source>
</evidence>
<dbReference type="InterPro" id="IPR025996">
    <property type="entry name" value="MT1864/Rv1816-like_C"/>
</dbReference>
<reference evidence="6" key="1">
    <citation type="journal article" date="2014" name="Int. J. Syst. Evol. Microbiol.">
        <title>Complete genome sequence of Corynebacterium casei LMG S-19264T (=DSM 44701T), isolated from a smear-ripened cheese.</title>
        <authorList>
            <consortium name="US DOE Joint Genome Institute (JGI-PGF)"/>
            <person name="Walter F."/>
            <person name="Albersmeier A."/>
            <person name="Kalinowski J."/>
            <person name="Ruckert C."/>
        </authorList>
    </citation>
    <scope>NUCLEOTIDE SEQUENCE</scope>
    <source>
        <strain evidence="6">JCM 15325</strain>
    </source>
</reference>
<dbReference type="Gene3D" id="1.10.357.10">
    <property type="entry name" value="Tetracycline Repressor, domain 2"/>
    <property type="match status" value="1"/>
</dbReference>
<dbReference type="RefSeq" id="WP_188804030.1">
    <property type="nucleotide sequence ID" value="NZ_BMOK01000013.1"/>
</dbReference>
<keyword evidence="1" id="KW-0805">Transcription regulation</keyword>
<dbReference type="Proteomes" id="UP000654670">
    <property type="component" value="Unassembled WGS sequence"/>
</dbReference>
<dbReference type="InterPro" id="IPR036271">
    <property type="entry name" value="Tet_transcr_reg_TetR-rel_C_sf"/>
</dbReference>
<proteinExistence type="predicted"/>
<dbReference type="InterPro" id="IPR009057">
    <property type="entry name" value="Homeodomain-like_sf"/>
</dbReference>
<dbReference type="Pfam" id="PF00440">
    <property type="entry name" value="TetR_N"/>
    <property type="match status" value="1"/>
</dbReference>
<dbReference type="GO" id="GO:0003677">
    <property type="term" value="F:DNA binding"/>
    <property type="evidence" value="ECO:0007669"/>
    <property type="project" value="UniProtKB-UniRule"/>
</dbReference>
<evidence type="ECO:0000256" key="3">
    <source>
        <dbReference type="ARBA" id="ARBA00023163"/>
    </source>
</evidence>
<organism evidence="6 7">
    <name type="scientific">Sporolactobacillus putidus</name>
    <dbReference type="NCBI Taxonomy" id="492735"/>
    <lineage>
        <taxon>Bacteria</taxon>
        <taxon>Bacillati</taxon>
        <taxon>Bacillota</taxon>
        <taxon>Bacilli</taxon>
        <taxon>Bacillales</taxon>
        <taxon>Sporolactobacillaceae</taxon>
        <taxon>Sporolactobacillus</taxon>
    </lineage>
</organism>
<name>A0A917S5S7_9BACL</name>
<feature type="DNA-binding region" description="H-T-H motif" evidence="4">
    <location>
        <begin position="27"/>
        <end position="46"/>
    </location>
</feature>
<dbReference type="SUPFAM" id="SSF48498">
    <property type="entry name" value="Tetracyclin repressor-like, C-terminal domain"/>
    <property type="match status" value="1"/>
</dbReference>
<dbReference type="SUPFAM" id="SSF46689">
    <property type="entry name" value="Homeodomain-like"/>
    <property type="match status" value="1"/>
</dbReference>